<dbReference type="InterPro" id="IPR036805">
    <property type="entry name" value="Tscrpt_elong_fac_GreA/B_N_sf"/>
</dbReference>
<feature type="domain" description="Transcription elongation factor GreA/GreB N-terminal" evidence="10">
    <location>
        <begin position="5"/>
        <end position="73"/>
    </location>
</feature>
<keyword evidence="11" id="KW-0648">Protein biosynthesis</keyword>
<keyword evidence="5 8" id="KW-0804">Transcription</keyword>
<reference evidence="12" key="1">
    <citation type="submission" date="2017-09" db="EMBL/GenBank/DDBJ databases">
        <title>Depth-based differentiation of microbial function through sediment-hosted aquifers and enrichment of novel symbionts in the deep terrestrial subsurface.</title>
        <authorList>
            <person name="Probst A.J."/>
            <person name="Ladd B."/>
            <person name="Jarett J.K."/>
            <person name="Geller-Mcgrath D.E."/>
            <person name="Sieber C.M.K."/>
            <person name="Emerson J.B."/>
            <person name="Anantharaman K."/>
            <person name="Thomas B.C."/>
            <person name="Malmstrom R."/>
            <person name="Stieglmeier M."/>
            <person name="Klingl A."/>
            <person name="Woyke T."/>
            <person name="Ryan C.M."/>
            <person name="Banfield J.F."/>
        </authorList>
    </citation>
    <scope>NUCLEOTIDE SEQUENCE [LARGE SCALE GENOMIC DNA]</scope>
</reference>
<dbReference type="HAMAP" id="MF_00105">
    <property type="entry name" value="GreA_GreB"/>
    <property type="match status" value="1"/>
</dbReference>
<dbReference type="Pfam" id="PF01272">
    <property type="entry name" value="GreA_GreB"/>
    <property type="match status" value="1"/>
</dbReference>
<dbReference type="FunFam" id="3.10.50.30:FF:000001">
    <property type="entry name" value="Transcription elongation factor GreA"/>
    <property type="match status" value="1"/>
</dbReference>
<dbReference type="PANTHER" id="PTHR30437">
    <property type="entry name" value="TRANSCRIPTION ELONGATION FACTOR GREA"/>
    <property type="match status" value="1"/>
</dbReference>
<dbReference type="InterPro" id="IPR018151">
    <property type="entry name" value="TF_GreA/GreB_CS"/>
</dbReference>
<dbReference type="GO" id="GO:0003746">
    <property type="term" value="F:translation elongation factor activity"/>
    <property type="evidence" value="ECO:0007669"/>
    <property type="project" value="UniProtKB-KW"/>
</dbReference>
<evidence type="ECO:0000256" key="6">
    <source>
        <dbReference type="ARBA" id="ARBA00024916"/>
    </source>
</evidence>
<evidence type="ECO:0000259" key="10">
    <source>
        <dbReference type="Pfam" id="PF03449"/>
    </source>
</evidence>
<dbReference type="EMBL" id="PEWY01000142">
    <property type="protein sequence ID" value="PIU36621.1"/>
    <property type="molecule type" value="Genomic_DNA"/>
</dbReference>
<keyword evidence="3 8" id="KW-0805">Transcription regulation</keyword>
<dbReference type="InterPro" id="IPR023459">
    <property type="entry name" value="Tscrpt_elong_fac_GreA/B_fam"/>
</dbReference>
<evidence type="ECO:0000259" key="9">
    <source>
        <dbReference type="Pfam" id="PF01272"/>
    </source>
</evidence>
<accession>A0A2M6YSY9</accession>
<dbReference type="Gene3D" id="3.10.50.30">
    <property type="entry name" value="Transcription elongation factor, GreA/GreB, C-terminal domain"/>
    <property type="match status" value="1"/>
</dbReference>
<sequence>MSKTPFTKQGYEDLVNEKNELTKSRVDAVANLKTAREMGDLSENAAYKVARSKLSSVDRRLRFLTKILDHAYIMKVDFKGVVDVGCLVTVETNKGEQTYQIVNSHESDIANGKISYYSPVGRALIGKRVNDVVEIATPNGKIIYKINEIKIV</sequence>
<dbReference type="GO" id="GO:0003677">
    <property type="term" value="F:DNA binding"/>
    <property type="evidence" value="ECO:0007669"/>
    <property type="project" value="UniProtKB-UniRule"/>
</dbReference>
<dbReference type="FunFam" id="1.10.287.180:FF:000001">
    <property type="entry name" value="Transcription elongation factor GreA"/>
    <property type="match status" value="1"/>
</dbReference>
<dbReference type="PIRSF" id="PIRSF006092">
    <property type="entry name" value="GreA_GreB"/>
    <property type="match status" value="1"/>
</dbReference>
<comment type="function">
    <text evidence="6 8">Necessary for efficient RNA polymerase transcription elongation past template-encoded arresting sites. The arresting sites in DNA have the property of trapping a certain fraction of elongating RNA polymerases that pass through, resulting in locked ternary complexes. Cleavage of the nascent transcript by cleavage factors such as GreA or GreB allows the resumption of elongation from the new 3'terminus. GreA releases sequences of 2 to 3 nucleotides.</text>
</comment>
<comment type="caution">
    <text evidence="11">The sequence shown here is derived from an EMBL/GenBank/DDBJ whole genome shotgun (WGS) entry which is preliminary data.</text>
</comment>
<dbReference type="GO" id="GO:0070063">
    <property type="term" value="F:RNA polymerase binding"/>
    <property type="evidence" value="ECO:0007669"/>
    <property type="project" value="InterPro"/>
</dbReference>
<dbReference type="AlphaFoldDB" id="A0A2M6YSY9"/>
<dbReference type="SUPFAM" id="SSF46557">
    <property type="entry name" value="GreA transcript cleavage protein, N-terminal domain"/>
    <property type="match status" value="1"/>
</dbReference>
<evidence type="ECO:0000256" key="3">
    <source>
        <dbReference type="ARBA" id="ARBA00023015"/>
    </source>
</evidence>
<dbReference type="InterPro" id="IPR022691">
    <property type="entry name" value="Tscrpt_elong_fac_GreA/B_N"/>
</dbReference>
<dbReference type="InterPro" id="IPR036953">
    <property type="entry name" value="GreA/GreB_C_sf"/>
</dbReference>
<evidence type="ECO:0000256" key="5">
    <source>
        <dbReference type="ARBA" id="ARBA00023163"/>
    </source>
</evidence>
<dbReference type="PROSITE" id="PS00830">
    <property type="entry name" value="GREAB_2"/>
    <property type="match status" value="1"/>
</dbReference>
<dbReference type="PANTHER" id="PTHR30437:SF4">
    <property type="entry name" value="TRANSCRIPTION ELONGATION FACTOR GREA"/>
    <property type="match status" value="1"/>
</dbReference>
<comment type="similarity">
    <text evidence="1 8">Belongs to the GreA/GreB family.</text>
</comment>
<evidence type="ECO:0000313" key="11">
    <source>
        <dbReference type="EMBL" id="PIU36621.1"/>
    </source>
</evidence>
<gene>
    <name evidence="8" type="primary">greA</name>
    <name evidence="11" type="ORF">COT02_05095</name>
</gene>
<evidence type="ECO:0000256" key="2">
    <source>
        <dbReference type="ARBA" id="ARBA00013729"/>
    </source>
</evidence>
<dbReference type="Gene3D" id="1.10.287.180">
    <property type="entry name" value="Transcription elongation factor, GreA/GreB, N-terminal domain"/>
    <property type="match status" value="1"/>
</dbReference>
<dbReference type="InterPro" id="IPR001437">
    <property type="entry name" value="Tscrpt_elong_fac_GreA/B_C"/>
</dbReference>
<protein>
    <recommendedName>
        <fullName evidence="2 8">Transcription elongation factor GreA</fullName>
    </recommendedName>
    <alternativeName>
        <fullName evidence="7 8">Transcript cleavage factor GreA</fullName>
    </alternativeName>
</protein>
<evidence type="ECO:0000313" key="12">
    <source>
        <dbReference type="Proteomes" id="UP000230184"/>
    </source>
</evidence>
<evidence type="ECO:0000256" key="4">
    <source>
        <dbReference type="ARBA" id="ARBA00023125"/>
    </source>
</evidence>
<evidence type="ECO:0000256" key="1">
    <source>
        <dbReference type="ARBA" id="ARBA00008213"/>
    </source>
</evidence>
<evidence type="ECO:0000256" key="8">
    <source>
        <dbReference type="HAMAP-Rule" id="MF_00105"/>
    </source>
</evidence>
<dbReference type="GO" id="GO:0032784">
    <property type="term" value="P:regulation of DNA-templated transcription elongation"/>
    <property type="evidence" value="ECO:0007669"/>
    <property type="project" value="UniProtKB-UniRule"/>
</dbReference>
<dbReference type="InterPro" id="IPR028624">
    <property type="entry name" value="Tscrpt_elong_fac_GreA/B"/>
</dbReference>
<dbReference type="Pfam" id="PF03449">
    <property type="entry name" value="GreA_GreB_N"/>
    <property type="match status" value="1"/>
</dbReference>
<keyword evidence="4 8" id="KW-0238">DNA-binding</keyword>
<dbReference type="GO" id="GO:0006354">
    <property type="term" value="P:DNA-templated transcription elongation"/>
    <property type="evidence" value="ECO:0007669"/>
    <property type="project" value="TreeGrafter"/>
</dbReference>
<proteinExistence type="inferred from homology"/>
<feature type="domain" description="Transcription elongation factor GreA/GreB C-terminal" evidence="9">
    <location>
        <begin position="79"/>
        <end position="150"/>
    </location>
</feature>
<dbReference type="Proteomes" id="UP000230184">
    <property type="component" value="Unassembled WGS sequence"/>
</dbReference>
<name>A0A2M6YSY9_9BACT</name>
<evidence type="ECO:0000256" key="7">
    <source>
        <dbReference type="ARBA" id="ARBA00030776"/>
    </source>
</evidence>
<dbReference type="SUPFAM" id="SSF54534">
    <property type="entry name" value="FKBP-like"/>
    <property type="match status" value="1"/>
</dbReference>
<organism evidence="11 12">
    <name type="scientific">Candidatus Roizmanbacteria bacterium CG07_land_8_20_14_0_80_34_15</name>
    <dbReference type="NCBI Taxonomy" id="1974849"/>
    <lineage>
        <taxon>Bacteria</taxon>
        <taxon>Candidatus Roizmaniibacteriota</taxon>
    </lineage>
</organism>
<keyword evidence="11" id="KW-0251">Elongation factor</keyword>